<organism evidence="3 4">
    <name type="scientific">Sporichthya brevicatena</name>
    <dbReference type="NCBI Taxonomy" id="171442"/>
    <lineage>
        <taxon>Bacteria</taxon>
        <taxon>Bacillati</taxon>
        <taxon>Actinomycetota</taxon>
        <taxon>Actinomycetes</taxon>
        <taxon>Sporichthyales</taxon>
        <taxon>Sporichthyaceae</taxon>
        <taxon>Sporichthya</taxon>
    </lineage>
</organism>
<feature type="transmembrane region" description="Helical" evidence="2">
    <location>
        <begin position="86"/>
        <end position="109"/>
    </location>
</feature>
<name>A0ABN1GJ82_9ACTN</name>
<keyword evidence="2" id="KW-0472">Membrane</keyword>
<protein>
    <submittedName>
        <fullName evidence="3">Uncharacterized protein</fullName>
    </submittedName>
</protein>
<accession>A0ABN1GJ82</accession>
<keyword evidence="4" id="KW-1185">Reference proteome</keyword>
<dbReference type="EMBL" id="BAAAHE010000008">
    <property type="protein sequence ID" value="GAA0612707.1"/>
    <property type="molecule type" value="Genomic_DNA"/>
</dbReference>
<dbReference type="Proteomes" id="UP001500957">
    <property type="component" value="Unassembled WGS sequence"/>
</dbReference>
<feature type="region of interest" description="Disordered" evidence="1">
    <location>
        <begin position="17"/>
        <end position="39"/>
    </location>
</feature>
<feature type="transmembrane region" description="Helical" evidence="2">
    <location>
        <begin position="54"/>
        <end position="74"/>
    </location>
</feature>
<reference evidence="3 4" key="1">
    <citation type="journal article" date="2019" name="Int. J. Syst. Evol. Microbiol.">
        <title>The Global Catalogue of Microorganisms (GCM) 10K type strain sequencing project: providing services to taxonomists for standard genome sequencing and annotation.</title>
        <authorList>
            <consortium name="The Broad Institute Genomics Platform"/>
            <consortium name="The Broad Institute Genome Sequencing Center for Infectious Disease"/>
            <person name="Wu L."/>
            <person name="Ma J."/>
        </authorList>
    </citation>
    <scope>NUCLEOTIDE SEQUENCE [LARGE SCALE GENOMIC DNA]</scope>
    <source>
        <strain evidence="3 4">JCM 10671</strain>
    </source>
</reference>
<keyword evidence="2" id="KW-1133">Transmembrane helix</keyword>
<sequence length="219" mass="23322">MVRAPMSAVEFTDLTDPAAAADEPTQRTATAAPSSARRRRRYLREPVPWRRSDLTRAVVLAVLGAAIGVWSWIGVSGEVRLREQEVWVAVACFGAAVAACGAVYFLTVASREVRLGQRQLMFDLADVMGWSVTVTKRGRLQLHAADEPEGTTIESAAEESLALVVGPGMTIVHRTHCPIARGKAVTEISAADAVARGFGECGVCRSSLAGELHGEVPVA</sequence>
<evidence type="ECO:0000256" key="1">
    <source>
        <dbReference type="SAM" id="MobiDB-lite"/>
    </source>
</evidence>
<evidence type="ECO:0000313" key="4">
    <source>
        <dbReference type="Proteomes" id="UP001500957"/>
    </source>
</evidence>
<keyword evidence="2" id="KW-0812">Transmembrane</keyword>
<feature type="compositionally biased region" description="Low complexity" evidence="1">
    <location>
        <begin position="26"/>
        <end position="35"/>
    </location>
</feature>
<comment type="caution">
    <text evidence="3">The sequence shown here is derived from an EMBL/GenBank/DDBJ whole genome shotgun (WGS) entry which is preliminary data.</text>
</comment>
<gene>
    <name evidence="3" type="ORF">GCM10009547_13390</name>
</gene>
<proteinExistence type="predicted"/>
<evidence type="ECO:0000313" key="3">
    <source>
        <dbReference type="EMBL" id="GAA0612707.1"/>
    </source>
</evidence>
<evidence type="ECO:0000256" key="2">
    <source>
        <dbReference type="SAM" id="Phobius"/>
    </source>
</evidence>